<proteinExistence type="predicted"/>
<comment type="caution">
    <text evidence="1">The sequence shown here is derived from an EMBL/GenBank/DDBJ whole genome shotgun (WGS) entry which is preliminary data.</text>
</comment>
<dbReference type="Proteomes" id="UP000265618">
    <property type="component" value="Unassembled WGS sequence"/>
</dbReference>
<evidence type="ECO:0000313" key="1">
    <source>
        <dbReference type="EMBL" id="GIQ82749.1"/>
    </source>
</evidence>
<dbReference type="AlphaFoldDB" id="A0A9K3CT01"/>
<keyword evidence="2" id="KW-1185">Reference proteome</keyword>
<organism evidence="1 2">
    <name type="scientific">Kipferlia bialata</name>
    <dbReference type="NCBI Taxonomy" id="797122"/>
    <lineage>
        <taxon>Eukaryota</taxon>
        <taxon>Metamonada</taxon>
        <taxon>Carpediemonas-like organisms</taxon>
        <taxon>Kipferlia</taxon>
    </lineage>
</organism>
<reference evidence="1 2" key="1">
    <citation type="journal article" date="2018" name="PLoS ONE">
        <title>The draft genome of Kipferlia bialata reveals reductive genome evolution in fornicate parasites.</title>
        <authorList>
            <person name="Tanifuji G."/>
            <person name="Takabayashi S."/>
            <person name="Kume K."/>
            <person name="Takagi M."/>
            <person name="Nakayama T."/>
            <person name="Kamikawa R."/>
            <person name="Inagaki Y."/>
            <person name="Hashimoto T."/>
        </authorList>
    </citation>
    <scope>NUCLEOTIDE SEQUENCE [LARGE SCALE GENOMIC DNA]</scope>
    <source>
        <strain evidence="1">NY0173</strain>
    </source>
</reference>
<protein>
    <submittedName>
        <fullName evidence="1">Uncharacterized protein</fullName>
    </submittedName>
</protein>
<gene>
    <name evidence="1" type="ORF">KIPB_003942</name>
</gene>
<dbReference type="OrthoDB" id="3938867at2759"/>
<dbReference type="EMBL" id="BDIP01000799">
    <property type="protein sequence ID" value="GIQ82749.1"/>
    <property type="molecule type" value="Genomic_DNA"/>
</dbReference>
<name>A0A9K3CT01_9EUKA</name>
<sequence length="191" mass="21025">MGTPGLFGFRVNGQDKITHAYGDGYPSGLGVQMMDFIQACGSVDVMRTLAESITLTDGQDPDLFSAPCGDLQWLCNKGKMVDNSSYMTNNIIHSAYIIDLDECMFTVYSQVGNRTAHMYLGTYRVRGLPVTYMQPLTRILSMTPEEAHEVMERLGTITNQIEVLTLSHYDLTCGEGSGMTQMFNDSMAGDG</sequence>
<accession>A0A9K3CT01</accession>
<evidence type="ECO:0000313" key="2">
    <source>
        <dbReference type="Proteomes" id="UP000265618"/>
    </source>
</evidence>